<dbReference type="EMBL" id="KI392384">
    <property type="protein sequence ID" value="ERN17252.1"/>
    <property type="molecule type" value="Genomic_DNA"/>
</dbReference>
<keyword evidence="1" id="KW-1133">Transmembrane helix</keyword>
<protein>
    <submittedName>
        <fullName evidence="2">Uncharacterized protein</fullName>
    </submittedName>
</protein>
<dbReference type="AlphaFoldDB" id="U5D754"/>
<keyword evidence="3" id="KW-1185">Reference proteome</keyword>
<sequence length="99" mass="11296">MYRSLSEEGGAYLQYPQTLPGWRAQGLSNILILPLVVGLWGLFEIFSPLLSVASCAYLNILKLLGKEPIGTYLKYFRTPHYWRLLGQDQALSSQNQQKY</sequence>
<keyword evidence="1" id="KW-0812">Transmembrane</keyword>
<name>U5D754_AMBTC</name>
<dbReference type="Proteomes" id="UP000017836">
    <property type="component" value="Unassembled WGS sequence"/>
</dbReference>
<reference evidence="3" key="1">
    <citation type="journal article" date="2013" name="Science">
        <title>The Amborella genome and the evolution of flowering plants.</title>
        <authorList>
            <consortium name="Amborella Genome Project"/>
        </authorList>
    </citation>
    <scope>NUCLEOTIDE SEQUENCE [LARGE SCALE GENOMIC DNA]</scope>
</reference>
<proteinExistence type="predicted"/>
<feature type="transmembrane region" description="Helical" evidence="1">
    <location>
        <begin position="30"/>
        <end position="58"/>
    </location>
</feature>
<evidence type="ECO:0000256" key="1">
    <source>
        <dbReference type="SAM" id="Phobius"/>
    </source>
</evidence>
<evidence type="ECO:0000313" key="2">
    <source>
        <dbReference type="EMBL" id="ERN17252.1"/>
    </source>
</evidence>
<keyword evidence="1" id="KW-0472">Membrane</keyword>
<evidence type="ECO:0000313" key="3">
    <source>
        <dbReference type="Proteomes" id="UP000017836"/>
    </source>
</evidence>
<accession>U5D754</accession>
<dbReference type="HOGENOM" id="CLU_2323552_0_0_1"/>
<organism evidence="2 3">
    <name type="scientific">Amborella trichopoda</name>
    <dbReference type="NCBI Taxonomy" id="13333"/>
    <lineage>
        <taxon>Eukaryota</taxon>
        <taxon>Viridiplantae</taxon>
        <taxon>Streptophyta</taxon>
        <taxon>Embryophyta</taxon>
        <taxon>Tracheophyta</taxon>
        <taxon>Spermatophyta</taxon>
        <taxon>Magnoliopsida</taxon>
        <taxon>Amborellales</taxon>
        <taxon>Amborellaceae</taxon>
        <taxon>Amborella</taxon>
    </lineage>
</organism>
<dbReference type="Gramene" id="ERN17252">
    <property type="protein sequence ID" value="ERN17252"/>
    <property type="gene ID" value="AMTR_s00044p00210930"/>
</dbReference>
<gene>
    <name evidence="2" type="ORF">AMTR_s00044p00210930</name>
</gene>